<evidence type="ECO:0000259" key="5">
    <source>
        <dbReference type="PROSITE" id="PS50110"/>
    </source>
</evidence>
<evidence type="ECO:0000313" key="8">
    <source>
        <dbReference type="Proteomes" id="UP000405357"/>
    </source>
</evidence>
<dbReference type="Gene3D" id="1.10.10.10">
    <property type="entry name" value="Winged helix-like DNA-binding domain superfamily/Winged helix DNA-binding domain"/>
    <property type="match status" value="1"/>
</dbReference>
<dbReference type="PROSITE" id="PS51755">
    <property type="entry name" value="OMPR_PHOB"/>
    <property type="match status" value="1"/>
</dbReference>
<dbReference type="Gene3D" id="3.40.50.2300">
    <property type="match status" value="1"/>
</dbReference>
<dbReference type="InterPro" id="IPR011006">
    <property type="entry name" value="CheY-like_superfamily"/>
</dbReference>
<name>A0ABY6W655_9BURK</name>
<evidence type="ECO:0000256" key="4">
    <source>
        <dbReference type="SAM" id="MobiDB-lite"/>
    </source>
</evidence>
<dbReference type="InterPro" id="IPR039420">
    <property type="entry name" value="WalR-like"/>
</dbReference>
<dbReference type="InterPro" id="IPR016032">
    <property type="entry name" value="Sig_transdc_resp-reg_C-effctor"/>
</dbReference>
<dbReference type="CDD" id="cd00383">
    <property type="entry name" value="trans_reg_C"/>
    <property type="match status" value="1"/>
</dbReference>
<dbReference type="Proteomes" id="UP000405357">
    <property type="component" value="Unassembled WGS sequence"/>
</dbReference>
<keyword evidence="1 3" id="KW-0238">DNA-binding</keyword>
<feature type="domain" description="Response regulatory" evidence="5">
    <location>
        <begin position="43"/>
        <end position="156"/>
    </location>
</feature>
<reference evidence="7 8" key="1">
    <citation type="submission" date="2019-08" db="EMBL/GenBank/DDBJ databases">
        <authorList>
            <person name="Peeters C."/>
        </authorList>
    </citation>
    <scope>NUCLEOTIDE SEQUENCE [LARGE SCALE GENOMIC DNA]</scope>
    <source>
        <strain evidence="7 8">LMG 31014</strain>
    </source>
</reference>
<evidence type="ECO:0000256" key="3">
    <source>
        <dbReference type="PROSITE-ProRule" id="PRU01091"/>
    </source>
</evidence>
<feature type="domain" description="OmpR/PhoB-type" evidence="6">
    <location>
        <begin position="172"/>
        <end position="274"/>
    </location>
</feature>
<feature type="compositionally biased region" description="Pro residues" evidence="4">
    <location>
        <begin position="1"/>
        <end position="14"/>
    </location>
</feature>
<dbReference type="InterPro" id="IPR001789">
    <property type="entry name" value="Sig_transdc_resp-reg_receiver"/>
</dbReference>
<keyword evidence="8" id="KW-1185">Reference proteome</keyword>
<organism evidence="7 8">
    <name type="scientific">Pandoraea soli</name>
    <dbReference type="NCBI Taxonomy" id="2508293"/>
    <lineage>
        <taxon>Bacteria</taxon>
        <taxon>Pseudomonadati</taxon>
        <taxon>Pseudomonadota</taxon>
        <taxon>Betaproteobacteria</taxon>
        <taxon>Burkholderiales</taxon>
        <taxon>Burkholderiaceae</taxon>
        <taxon>Pandoraea</taxon>
    </lineage>
</organism>
<dbReference type="PANTHER" id="PTHR48111:SF59">
    <property type="entry name" value="TRANSCRIPTIONAL REGULATORY PROTEIN BAER"/>
    <property type="match status" value="1"/>
</dbReference>
<evidence type="ECO:0000259" key="6">
    <source>
        <dbReference type="PROSITE" id="PS51755"/>
    </source>
</evidence>
<dbReference type="SMART" id="SM00448">
    <property type="entry name" value="REC"/>
    <property type="match status" value="1"/>
</dbReference>
<feature type="compositionally biased region" description="Low complexity" evidence="4">
    <location>
        <begin position="15"/>
        <end position="33"/>
    </location>
</feature>
<proteinExistence type="predicted"/>
<dbReference type="EMBL" id="CABPSG010000012">
    <property type="protein sequence ID" value="VVE31320.1"/>
    <property type="molecule type" value="Genomic_DNA"/>
</dbReference>
<dbReference type="InterPro" id="IPR036388">
    <property type="entry name" value="WH-like_DNA-bd_sf"/>
</dbReference>
<dbReference type="PANTHER" id="PTHR48111">
    <property type="entry name" value="REGULATOR OF RPOS"/>
    <property type="match status" value="1"/>
</dbReference>
<protein>
    <submittedName>
        <fullName evidence="7">Transcriptional regulatory protein BaeR</fullName>
    </submittedName>
</protein>
<dbReference type="SMART" id="SM00862">
    <property type="entry name" value="Trans_reg_C"/>
    <property type="match status" value="1"/>
</dbReference>
<dbReference type="SUPFAM" id="SSF52172">
    <property type="entry name" value="CheY-like"/>
    <property type="match status" value="1"/>
</dbReference>
<sequence>MNPSPMPSTSPNPSPGTSHASTPTPLSAPSSLTDAMTLSDTAPILIVEDEPKLAALLAEYLRVAGMPCRILSDGRDVVPAVRATQPRLVLLDLMLPGMDGLEVCRAVREFSEVPVVMLTARAAETDRLLGLELGADDYICKPFSPREVVARVKAILRRVRGPGSASPPAGSASLASATPPRALVIDAMRHHARLDGHELPLTPVELRLLATLASHPDKTFPRAHLLDRMYDDHRVVADRTVDSHIKNLRRKLQAIRPDEEIVRSIYGVGYRLELRTDRPGMGAARHGVAAIDNPARAMPE</sequence>
<accession>A0ABY6W655</accession>
<evidence type="ECO:0000256" key="2">
    <source>
        <dbReference type="PROSITE-ProRule" id="PRU00169"/>
    </source>
</evidence>
<evidence type="ECO:0000313" key="7">
    <source>
        <dbReference type="EMBL" id="VVE31320.1"/>
    </source>
</evidence>
<gene>
    <name evidence="7" type="primary">baeR</name>
    <name evidence="7" type="ORF">PSO31014_03649</name>
</gene>
<comment type="caution">
    <text evidence="7">The sequence shown here is derived from an EMBL/GenBank/DDBJ whole genome shotgun (WGS) entry which is preliminary data.</text>
</comment>
<feature type="DNA-binding region" description="OmpR/PhoB-type" evidence="3">
    <location>
        <begin position="172"/>
        <end position="274"/>
    </location>
</feature>
<dbReference type="Pfam" id="PF00486">
    <property type="entry name" value="Trans_reg_C"/>
    <property type="match status" value="1"/>
</dbReference>
<dbReference type="Pfam" id="PF00072">
    <property type="entry name" value="Response_reg"/>
    <property type="match status" value="1"/>
</dbReference>
<feature type="region of interest" description="Disordered" evidence="4">
    <location>
        <begin position="1"/>
        <end position="33"/>
    </location>
</feature>
<dbReference type="SUPFAM" id="SSF46894">
    <property type="entry name" value="C-terminal effector domain of the bipartite response regulators"/>
    <property type="match status" value="1"/>
</dbReference>
<feature type="modified residue" description="4-aspartylphosphate" evidence="2">
    <location>
        <position position="92"/>
    </location>
</feature>
<dbReference type="Gene3D" id="6.10.250.690">
    <property type="match status" value="1"/>
</dbReference>
<evidence type="ECO:0000256" key="1">
    <source>
        <dbReference type="ARBA" id="ARBA00023125"/>
    </source>
</evidence>
<dbReference type="PROSITE" id="PS50110">
    <property type="entry name" value="RESPONSE_REGULATORY"/>
    <property type="match status" value="1"/>
</dbReference>
<keyword evidence="2" id="KW-0597">Phosphoprotein</keyword>
<dbReference type="InterPro" id="IPR001867">
    <property type="entry name" value="OmpR/PhoB-type_DNA-bd"/>
</dbReference>